<evidence type="ECO:0000256" key="5">
    <source>
        <dbReference type="PIRSR" id="PIRSR600888-1"/>
    </source>
</evidence>
<accession>A0A1M6W421</accession>
<proteinExistence type="inferred from homology"/>
<dbReference type="InterPro" id="IPR000888">
    <property type="entry name" value="RmlC-like"/>
</dbReference>
<dbReference type="AlphaFoldDB" id="A0A1M6W421"/>
<dbReference type="Pfam" id="PF00908">
    <property type="entry name" value="dTDP_sugar_isom"/>
    <property type="match status" value="1"/>
</dbReference>
<reference evidence="9" key="1">
    <citation type="submission" date="2016-11" db="EMBL/GenBank/DDBJ databases">
        <authorList>
            <person name="Varghese N."/>
            <person name="Submissions S."/>
        </authorList>
    </citation>
    <scope>NUCLEOTIDE SEQUENCE [LARGE SCALE GENOMIC DNA]</scope>
    <source>
        <strain evidence="9">DSM 18569</strain>
    </source>
</reference>
<evidence type="ECO:0000256" key="7">
    <source>
        <dbReference type="RuleBase" id="RU364069"/>
    </source>
</evidence>
<feature type="active site" description="Proton donor" evidence="5">
    <location>
        <position position="136"/>
    </location>
</feature>
<dbReference type="GO" id="GO:0005829">
    <property type="term" value="C:cytosol"/>
    <property type="evidence" value="ECO:0007669"/>
    <property type="project" value="TreeGrafter"/>
</dbReference>
<dbReference type="PANTHER" id="PTHR21047:SF2">
    <property type="entry name" value="THYMIDINE DIPHOSPHO-4-KETO-RHAMNOSE 3,5-EPIMERASE"/>
    <property type="match status" value="1"/>
</dbReference>
<keyword evidence="9" id="KW-1185">Reference proteome</keyword>
<dbReference type="UniPathway" id="UPA00124"/>
<dbReference type="Proteomes" id="UP000183947">
    <property type="component" value="Unassembled WGS sequence"/>
</dbReference>
<feature type="active site" description="Proton acceptor" evidence="5">
    <location>
        <position position="66"/>
    </location>
</feature>
<dbReference type="GO" id="GO:0008830">
    <property type="term" value="F:dTDP-4-dehydrorhamnose 3,5-epimerase activity"/>
    <property type="evidence" value="ECO:0007669"/>
    <property type="project" value="UniProtKB-UniRule"/>
</dbReference>
<dbReference type="EMBL" id="FRAS01000007">
    <property type="protein sequence ID" value="SHK88437.1"/>
    <property type="molecule type" value="Genomic_DNA"/>
</dbReference>
<evidence type="ECO:0000256" key="6">
    <source>
        <dbReference type="PIRSR" id="PIRSR600888-3"/>
    </source>
</evidence>
<evidence type="ECO:0000256" key="3">
    <source>
        <dbReference type="ARBA" id="ARBA00012098"/>
    </source>
</evidence>
<dbReference type="EC" id="5.1.3.13" evidence="3 7"/>
<evidence type="ECO:0000313" key="9">
    <source>
        <dbReference type="Proteomes" id="UP000183947"/>
    </source>
</evidence>
<comment type="catalytic activity">
    <reaction evidence="1 7">
        <text>dTDP-4-dehydro-6-deoxy-alpha-D-glucose = dTDP-4-dehydro-beta-L-rhamnose</text>
        <dbReference type="Rhea" id="RHEA:16969"/>
        <dbReference type="ChEBI" id="CHEBI:57649"/>
        <dbReference type="ChEBI" id="CHEBI:62830"/>
        <dbReference type="EC" id="5.1.3.13"/>
    </reaction>
</comment>
<dbReference type="InterPro" id="IPR014710">
    <property type="entry name" value="RmlC-like_jellyroll"/>
</dbReference>
<evidence type="ECO:0000256" key="4">
    <source>
        <dbReference type="ARBA" id="ARBA00019595"/>
    </source>
</evidence>
<dbReference type="GO" id="GO:0000271">
    <property type="term" value="P:polysaccharide biosynthetic process"/>
    <property type="evidence" value="ECO:0007669"/>
    <property type="project" value="TreeGrafter"/>
</dbReference>
<comment type="subunit">
    <text evidence="7">Homodimer.</text>
</comment>
<dbReference type="NCBIfam" id="TIGR01221">
    <property type="entry name" value="rmlC"/>
    <property type="match status" value="1"/>
</dbReference>
<dbReference type="GO" id="GO:0019305">
    <property type="term" value="P:dTDP-rhamnose biosynthetic process"/>
    <property type="evidence" value="ECO:0007669"/>
    <property type="project" value="UniProtKB-UniRule"/>
</dbReference>
<keyword evidence="7" id="KW-0413">Isomerase</keyword>
<dbReference type="PANTHER" id="PTHR21047">
    <property type="entry name" value="DTDP-6-DEOXY-D-GLUCOSE-3,5 EPIMERASE"/>
    <property type="match status" value="1"/>
</dbReference>
<dbReference type="InterPro" id="IPR011051">
    <property type="entry name" value="RmlC_Cupin_sf"/>
</dbReference>
<organism evidence="8 9">
    <name type="scientific">Hymenobacter psychrotolerans DSM 18569</name>
    <dbReference type="NCBI Taxonomy" id="1121959"/>
    <lineage>
        <taxon>Bacteria</taxon>
        <taxon>Pseudomonadati</taxon>
        <taxon>Bacteroidota</taxon>
        <taxon>Cytophagia</taxon>
        <taxon>Cytophagales</taxon>
        <taxon>Hymenobacteraceae</taxon>
        <taxon>Hymenobacter</taxon>
    </lineage>
</organism>
<evidence type="ECO:0000256" key="2">
    <source>
        <dbReference type="ARBA" id="ARBA00001997"/>
    </source>
</evidence>
<dbReference type="SUPFAM" id="SSF51182">
    <property type="entry name" value="RmlC-like cupins"/>
    <property type="match status" value="1"/>
</dbReference>
<dbReference type="STRING" id="1121959.SAMN02746009_01741"/>
<comment type="function">
    <text evidence="2 7">Catalyzes the epimerization of the C3' and C5'positions of dTDP-6-deoxy-D-xylo-4-hexulose, forming dTDP-6-deoxy-L-lyxo-4-hexulose.</text>
</comment>
<comment type="similarity">
    <text evidence="7">Belongs to the dTDP-4-dehydrorhamnose 3,5-epimerase family.</text>
</comment>
<evidence type="ECO:0000256" key="1">
    <source>
        <dbReference type="ARBA" id="ARBA00001298"/>
    </source>
</evidence>
<sequence>MTSRMIFTETELPGAFIIDVERMSDERGFFARSWCEDEFAAHGILMPPLQANVSSNPKKGTLRGMHFQLAPHEETKLVRCTRGAVYDVIVDLREESPTYGQWLGVELTADSFRMLFVPARFAHGFLTLTDDSDVCYQVSAKYAPGSERGLRWDDPAIGIKWPMKPVLISEKDRSHPEFRLRVPAEQVES</sequence>
<feature type="site" description="Participates in a stacking interaction with the thymidine ring of dTDP-4-oxo-6-deoxyglucose" evidence="6">
    <location>
        <position position="142"/>
    </location>
</feature>
<dbReference type="CDD" id="cd00438">
    <property type="entry name" value="cupin_RmlC"/>
    <property type="match status" value="1"/>
</dbReference>
<name>A0A1M6W421_9BACT</name>
<protein>
    <recommendedName>
        <fullName evidence="4 7">dTDP-4-dehydrorhamnose 3,5-epimerase</fullName>
        <ecNumber evidence="3 7">5.1.3.13</ecNumber>
    </recommendedName>
    <alternativeName>
        <fullName evidence="7">Thymidine diphospho-4-keto-rhamnose 3,5-epimerase</fullName>
    </alternativeName>
</protein>
<comment type="pathway">
    <text evidence="7">Carbohydrate biosynthesis; dTDP-L-rhamnose biosynthesis.</text>
</comment>
<evidence type="ECO:0000313" key="8">
    <source>
        <dbReference type="EMBL" id="SHK88437.1"/>
    </source>
</evidence>
<dbReference type="Gene3D" id="2.60.120.10">
    <property type="entry name" value="Jelly Rolls"/>
    <property type="match status" value="1"/>
</dbReference>
<gene>
    <name evidence="8" type="ORF">SAMN02746009_01741</name>
</gene>